<accession>A0A193QFN1</accession>
<dbReference type="EMBL" id="LN854557">
    <property type="protein sequence ID" value="CRL43984.1"/>
    <property type="molecule type" value="Genomic_DNA"/>
</dbReference>
<protein>
    <recommendedName>
        <fullName evidence="4">DUF3486 family protein</fullName>
    </recommendedName>
</protein>
<gene>
    <name evidence="2" type="ORF">SGGMMB4_00786</name>
</gene>
<evidence type="ECO:0000256" key="1">
    <source>
        <dbReference type="SAM" id="Coils"/>
    </source>
</evidence>
<reference evidence="2 3" key="1">
    <citation type="submission" date="2015-05" db="EMBL/GenBank/DDBJ databases">
        <authorList>
            <person name="Goodhead I."/>
        </authorList>
    </citation>
    <scope>NUCLEOTIDE SEQUENCE [LARGE SCALE GENOMIC DNA]</scope>
    <source>
        <strain evidence="3">morsitans</strain>
    </source>
</reference>
<feature type="coiled-coil region" evidence="1">
    <location>
        <begin position="17"/>
        <end position="44"/>
    </location>
</feature>
<dbReference type="InterPro" id="IPR021874">
    <property type="entry name" value="Phage_Mu_Gp27"/>
</dbReference>
<sequence>MKRPGYPPDQKLSRSALNRLASENERVARDLRELREQTSALTAELGEKPTGETSRLIMEMARSLLFKGIRKHQIASRDNDDIDIDFLKEAMLAAQRLESTAEMSHKRDAEIRQAYAEETANAVSEALRGQEGMSHQMESKIRDILLGKA</sequence>
<keyword evidence="1" id="KW-0175">Coiled coil</keyword>
<proteinExistence type="predicted"/>
<organism evidence="2 3">
    <name type="scientific">Sodalis glossinidius (strain morsitans)</name>
    <dbReference type="NCBI Taxonomy" id="343509"/>
    <lineage>
        <taxon>Bacteria</taxon>
        <taxon>Pseudomonadati</taxon>
        <taxon>Pseudomonadota</taxon>
        <taxon>Gammaproteobacteria</taxon>
        <taxon>Enterobacterales</taxon>
        <taxon>Bruguierivoracaceae</taxon>
        <taxon>Sodalis</taxon>
    </lineage>
</organism>
<evidence type="ECO:0008006" key="4">
    <source>
        <dbReference type="Google" id="ProtNLM"/>
    </source>
</evidence>
<dbReference type="AlphaFoldDB" id="A0A193QFN1"/>
<name>A0A193QFN1_SODGM</name>
<evidence type="ECO:0000313" key="3">
    <source>
        <dbReference type="Proteomes" id="UP000245838"/>
    </source>
</evidence>
<dbReference type="Proteomes" id="UP000245838">
    <property type="component" value="Chromosome sggmmb4_Chromosome"/>
</dbReference>
<evidence type="ECO:0000313" key="2">
    <source>
        <dbReference type="EMBL" id="CRL43984.1"/>
    </source>
</evidence>
<dbReference type="Pfam" id="PF11985">
    <property type="entry name" value="Phage_Mu_Gp27"/>
    <property type="match status" value="1"/>
</dbReference>